<dbReference type="SMART" id="SM00906">
    <property type="entry name" value="Fungal_trans"/>
    <property type="match status" value="1"/>
</dbReference>
<keyword evidence="2" id="KW-0862">Zinc</keyword>
<keyword evidence="4" id="KW-0804">Transcription</keyword>
<reference evidence="8 9" key="1">
    <citation type="submission" date="2016-03" db="EMBL/GenBank/DDBJ databases">
        <authorList>
            <person name="Devillers H."/>
        </authorList>
    </citation>
    <scope>NUCLEOTIDE SEQUENCE [LARGE SCALE GENOMIC DNA]</scope>
    <source>
        <strain evidence="8">CBS 11717</strain>
    </source>
</reference>
<name>A0A1G4IP46_9SACH</name>
<keyword evidence="1" id="KW-0479">Metal-binding</keyword>
<keyword evidence="5" id="KW-0539">Nucleus</keyword>
<dbReference type="Proteomes" id="UP000191024">
    <property type="component" value="Chromosome A"/>
</dbReference>
<dbReference type="EMBL" id="LT598462">
    <property type="protein sequence ID" value="SCU78458.1"/>
    <property type="molecule type" value="Genomic_DNA"/>
</dbReference>
<dbReference type="Gene3D" id="4.10.240.10">
    <property type="entry name" value="Zn(2)-C6 fungal-type DNA-binding domain"/>
    <property type="match status" value="1"/>
</dbReference>
<dbReference type="SMART" id="SM00066">
    <property type="entry name" value="GAL4"/>
    <property type="match status" value="1"/>
</dbReference>
<sequence>MTVKGSEFSEEGYEIFDEQQIATYPSDGEIAPDSEDCPAGKRRKKRSSLACVRCRRRHVKCPGGNPCSKCVAAGIACEYMEPNKKLIVSMKYLQKLQSNLAEMKKENVKLQSLVSTLSSKSDATNSTGTKMDSDTEKSEQAVSNTRSAKSDFPQADDEEIVPNFTDRRGRLVESRTGQKYFVGSSSMTLFGMEIQSLIPKSVSQAGNENQFLTHSGSDNTTTAVSIDEILQEEGNAYRIVLAKTDTNNNATVNLALPSYSYAILLVDTFITYNDGCFYFFNEGLIKEQLKTIYNGGAEFRDHTLQTIWFCKLLLIFATGEMYLGTANKRNGNKLSSRESAKLPGSGFFEEASSIFSCLFSSGRIENVTKNGGIEVMLLYAFYLQVADCTVASYFYFGQALRTCLISGWHVDAERDSLSRFELEHRRRLWWTVYMFERMLSSKAGLPLSFADDTITTELPSDFDMSSPPLGCEYYIFPEAEYITNCVRITKINAQILNKLYQRQPSSNILPVLKDIVMQLLGWRGSLSDFLQVNFTQEELKISRLTTNMFTEYFQGMNLAIRPLLFHFASIRIRKWEKSENSYVRLERYSKTISSLLNCSLQASINTVRAFWYLKEQNMVALFGYMDREYLFTSACTLVLFNAAFGIQEQTKQHLDHALSIFTKMRNLGNNPAGLRRAQLLRLMSNLNHLSDMKDLIEKHADDLRPDAEFDDHNDKEVDIVSYASTTSSSVPEHVLSVSAAKANGVSSKSTSFEHTSNAFEPMTLETTSDIQTFLDGLDNLGRTESQLWKDISDQAMWLGNTMDPAGAVGEENGIGEINFSNEKRKAQP</sequence>
<dbReference type="GO" id="GO:0000981">
    <property type="term" value="F:DNA-binding transcription factor activity, RNA polymerase II-specific"/>
    <property type="evidence" value="ECO:0007669"/>
    <property type="project" value="InterPro"/>
</dbReference>
<dbReference type="InterPro" id="IPR001138">
    <property type="entry name" value="Zn2Cys6_DnaBD"/>
</dbReference>
<dbReference type="InterPro" id="IPR036864">
    <property type="entry name" value="Zn2-C6_fun-type_DNA-bd_sf"/>
</dbReference>
<dbReference type="InterPro" id="IPR007219">
    <property type="entry name" value="XnlR_reg_dom"/>
</dbReference>
<dbReference type="GO" id="GO:0008270">
    <property type="term" value="F:zinc ion binding"/>
    <property type="evidence" value="ECO:0007669"/>
    <property type="project" value="InterPro"/>
</dbReference>
<dbReference type="PANTHER" id="PTHR47424">
    <property type="entry name" value="REGULATORY PROTEIN GAL4"/>
    <property type="match status" value="1"/>
</dbReference>
<dbReference type="CDD" id="cd00067">
    <property type="entry name" value="GAL4"/>
    <property type="match status" value="1"/>
</dbReference>
<evidence type="ECO:0000256" key="2">
    <source>
        <dbReference type="ARBA" id="ARBA00022833"/>
    </source>
</evidence>
<evidence type="ECO:0000256" key="4">
    <source>
        <dbReference type="ARBA" id="ARBA00023163"/>
    </source>
</evidence>
<dbReference type="Pfam" id="PF04082">
    <property type="entry name" value="Fungal_trans"/>
    <property type="match status" value="1"/>
</dbReference>
<accession>A0A1G4IP46</accession>
<dbReference type="GO" id="GO:0003677">
    <property type="term" value="F:DNA binding"/>
    <property type="evidence" value="ECO:0007669"/>
    <property type="project" value="InterPro"/>
</dbReference>
<evidence type="ECO:0000256" key="1">
    <source>
        <dbReference type="ARBA" id="ARBA00022723"/>
    </source>
</evidence>
<evidence type="ECO:0000256" key="5">
    <source>
        <dbReference type="ARBA" id="ARBA00023242"/>
    </source>
</evidence>
<dbReference type="GO" id="GO:0006351">
    <property type="term" value="P:DNA-templated transcription"/>
    <property type="evidence" value="ECO:0007669"/>
    <property type="project" value="InterPro"/>
</dbReference>
<feature type="domain" description="Zn(2)-C6 fungal-type" evidence="7">
    <location>
        <begin position="50"/>
        <end position="79"/>
    </location>
</feature>
<evidence type="ECO:0000256" key="6">
    <source>
        <dbReference type="SAM" id="MobiDB-lite"/>
    </source>
</evidence>
<evidence type="ECO:0000313" key="8">
    <source>
        <dbReference type="EMBL" id="SCU78458.1"/>
    </source>
</evidence>
<dbReference type="InterPro" id="IPR051127">
    <property type="entry name" value="Fungal_SecMet_Regulators"/>
</dbReference>
<dbReference type="AlphaFoldDB" id="A0A1G4IP46"/>
<feature type="region of interest" description="Disordered" evidence="6">
    <location>
        <begin position="115"/>
        <end position="168"/>
    </location>
</feature>
<dbReference type="PANTHER" id="PTHR47424:SF6">
    <property type="entry name" value="PROLINE UTILIZATION TRANS-ACTIVATOR"/>
    <property type="match status" value="1"/>
</dbReference>
<feature type="compositionally biased region" description="Polar residues" evidence="6">
    <location>
        <begin position="115"/>
        <end position="130"/>
    </location>
</feature>
<keyword evidence="3" id="KW-0805">Transcription regulation</keyword>
<gene>
    <name evidence="8" type="ORF">LAMI_0A04698G</name>
</gene>
<proteinExistence type="predicted"/>
<dbReference type="CDD" id="cd12148">
    <property type="entry name" value="fungal_TF_MHR"/>
    <property type="match status" value="1"/>
</dbReference>
<dbReference type="Pfam" id="PF00172">
    <property type="entry name" value="Zn_clus"/>
    <property type="match status" value="1"/>
</dbReference>
<evidence type="ECO:0000259" key="7">
    <source>
        <dbReference type="PROSITE" id="PS50048"/>
    </source>
</evidence>
<dbReference type="STRING" id="1230905.A0A1G4IP46"/>
<evidence type="ECO:0000256" key="3">
    <source>
        <dbReference type="ARBA" id="ARBA00023015"/>
    </source>
</evidence>
<protein>
    <submittedName>
        <fullName evidence="8">LAMI_0A04698g1_1</fullName>
    </submittedName>
</protein>
<evidence type="ECO:0000313" key="9">
    <source>
        <dbReference type="Proteomes" id="UP000191024"/>
    </source>
</evidence>
<organism evidence="8 9">
    <name type="scientific">Lachancea mirantina</name>
    <dbReference type="NCBI Taxonomy" id="1230905"/>
    <lineage>
        <taxon>Eukaryota</taxon>
        <taxon>Fungi</taxon>
        <taxon>Dikarya</taxon>
        <taxon>Ascomycota</taxon>
        <taxon>Saccharomycotina</taxon>
        <taxon>Saccharomycetes</taxon>
        <taxon>Saccharomycetales</taxon>
        <taxon>Saccharomycetaceae</taxon>
        <taxon>Lachancea</taxon>
    </lineage>
</organism>
<dbReference type="OrthoDB" id="2110361at2759"/>
<dbReference type="PROSITE" id="PS00463">
    <property type="entry name" value="ZN2_CY6_FUNGAL_1"/>
    <property type="match status" value="1"/>
</dbReference>
<keyword evidence="9" id="KW-1185">Reference proteome</keyword>
<dbReference type="SUPFAM" id="SSF57701">
    <property type="entry name" value="Zn2/Cys6 DNA-binding domain"/>
    <property type="match status" value="1"/>
</dbReference>
<dbReference type="PROSITE" id="PS50048">
    <property type="entry name" value="ZN2_CY6_FUNGAL_2"/>
    <property type="match status" value="1"/>
</dbReference>